<dbReference type="InterPro" id="IPR002347">
    <property type="entry name" value="SDR_fam"/>
</dbReference>
<reference evidence="5 6" key="1">
    <citation type="submission" date="2018-11" db="EMBL/GenBank/DDBJ databases">
        <title>Sequencing the genomes of 1000 actinobacteria strains.</title>
        <authorList>
            <person name="Klenk H.-P."/>
        </authorList>
    </citation>
    <scope>NUCLEOTIDE SEQUENCE [LARGE SCALE GENOMIC DNA]</scope>
    <source>
        <strain evidence="5 6">DSM 44254</strain>
    </source>
</reference>
<dbReference type="Pfam" id="PF00106">
    <property type="entry name" value="adh_short"/>
    <property type="match status" value="1"/>
</dbReference>
<dbReference type="OrthoDB" id="9775296at2"/>
<keyword evidence="6" id="KW-1185">Reference proteome</keyword>
<evidence type="ECO:0000259" key="4">
    <source>
        <dbReference type="SMART" id="SM00822"/>
    </source>
</evidence>
<comment type="similarity">
    <text evidence="1 3">Belongs to the short-chain dehydrogenases/reductases (SDR) family.</text>
</comment>
<protein>
    <submittedName>
        <fullName evidence="5">NADP-dependent 3-hydroxy acid dehydrogenase YdfG</fullName>
    </submittedName>
</protein>
<evidence type="ECO:0000256" key="2">
    <source>
        <dbReference type="ARBA" id="ARBA00023002"/>
    </source>
</evidence>
<dbReference type="InterPro" id="IPR057326">
    <property type="entry name" value="KR_dom"/>
</dbReference>
<proteinExistence type="inferred from homology"/>
<dbReference type="PRINTS" id="PR00081">
    <property type="entry name" value="GDHRDH"/>
</dbReference>
<accession>A0A3N1D477</accession>
<feature type="domain" description="Ketoreductase" evidence="4">
    <location>
        <begin position="6"/>
        <end position="189"/>
    </location>
</feature>
<dbReference type="PANTHER" id="PTHR43115">
    <property type="entry name" value="DEHYDROGENASE/REDUCTASE SDR FAMILY MEMBER 11"/>
    <property type="match status" value="1"/>
</dbReference>
<keyword evidence="2" id="KW-0560">Oxidoreductase</keyword>
<comment type="caution">
    <text evidence="5">The sequence shown here is derived from an EMBL/GenBank/DDBJ whole genome shotgun (WGS) entry which is preliminary data.</text>
</comment>
<dbReference type="Gene3D" id="3.40.50.720">
    <property type="entry name" value="NAD(P)-binding Rossmann-like Domain"/>
    <property type="match status" value="1"/>
</dbReference>
<sequence length="246" mass="25960">MKLKGKVALITGASSGIGAATAVLLAREGVAVAAAARRADRLAQLGEQVAAEGGTLLPLELDVTDEESRSDALARTVDELGVPDIVVNNAGVMLLGPVLRADPADWRRMIETNVLGLMYLSQSAFRLMAERRSGDIVQVSSVAGRSAAAGSAAYNASKWAVNGFSEGLRQEALRYGVRVSVVEPGIVQTELPDHIPDDRTRARVQEAYTALTPLTAEDVAEAIVYAVSRPPHVAVGELLIRPAEQL</sequence>
<name>A0A3N1D477_9ACTN</name>
<organism evidence="5 6">
    <name type="scientific">Actinocorallia herbida</name>
    <dbReference type="NCBI Taxonomy" id="58109"/>
    <lineage>
        <taxon>Bacteria</taxon>
        <taxon>Bacillati</taxon>
        <taxon>Actinomycetota</taxon>
        <taxon>Actinomycetes</taxon>
        <taxon>Streptosporangiales</taxon>
        <taxon>Thermomonosporaceae</taxon>
        <taxon>Actinocorallia</taxon>
    </lineage>
</organism>
<dbReference type="PRINTS" id="PR00080">
    <property type="entry name" value="SDRFAMILY"/>
</dbReference>
<dbReference type="PROSITE" id="PS00061">
    <property type="entry name" value="ADH_SHORT"/>
    <property type="match status" value="1"/>
</dbReference>
<evidence type="ECO:0000313" key="6">
    <source>
        <dbReference type="Proteomes" id="UP000272400"/>
    </source>
</evidence>
<evidence type="ECO:0000256" key="1">
    <source>
        <dbReference type="ARBA" id="ARBA00006484"/>
    </source>
</evidence>
<dbReference type="FunFam" id="3.40.50.720:FF:000047">
    <property type="entry name" value="NADP-dependent L-serine/L-allo-threonine dehydrogenase"/>
    <property type="match status" value="1"/>
</dbReference>
<dbReference type="AlphaFoldDB" id="A0A3N1D477"/>
<evidence type="ECO:0000256" key="3">
    <source>
        <dbReference type="RuleBase" id="RU000363"/>
    </source>
</evidence>
<dbReference type="SUPFAM" id="SSF51735">
    <property type="entry name" value="NAD(P)-binding Rossmann-fold domains"/>
    <property type="match status" value="1"/>
</dbReference>
<dbReference type="RefSeq" id="WP_123667110.1">
    <property type="nucleotide sequence ID" value="NZ_RJKE01000001.1"/>
</dbReference>
<dbReference type="Proteomes" id="UP000272400">
    <property type="component" value="Unassembled WGS sequence"/>
</dbReference>
<evidence type="ECO:0000313" key="5">
    <source>
        <dbReference type="EMBL" id="ROO87878.1"/>
    </source>
</evidence>
<dbReference type="GO" id="GO:0016616">
    <property type="term" value="F:oxidoreductase activity, acting on the CH-OH group of donors, NAD or NADP as acceptor"/>
    <property type="evidence" value="ECO:0007669"/>
    <property type="project" value="UniProtKB-ARBA"/>
</dbReference>
<dbReference type="InterPro" id="IPR020904">
    <property type="entry name" value="Sc_DH/Rdtase_CS"/>
</dbReference>
<dbReference type="PANTHER" id="PTHR43115:SF4">
    <property type="entry name" value="DEHYDROGENASE_REDUCTASE SDR FAMILY MEMBER 11"/>
    <property type="match status" value="1"/>
</dbReference>
<gene>
    <name evidence="5" type="ORF">EDD29_5526</name>
</gene>
<dbReference type="InterPro" id="IPR036291">
    <property type="entry name" value="NAD(P)-bd_dom_sf"/>
</dbReference>
<dbReference type="SMART" id="SM00822">
    <property type="entry name" value="PKS_KR"/>
    <property type="match status" value="1"/>
</dbReference>
<dbReference type="EMBL" id="RJKE01000001">
    <property type="protein sequence ID" value="ROO87878.1"/>
    <property type="molecule type" value="Genomic_DNA"/>
</dbReference>